<organism evidence="1">
    <name type="scientific">marine metagenome</name>
    <dbReference type="NCBI Taxonomy" id="408172"/>
    <lineage>
        <taxon>unclassified sequences</taxon>
        <taxon>metagenomes</taxon>
        <taxon>ecological metagenomes</taxon>
    </lineage>
</organism>
<evidence type="ECO:0000313" key="1">
    <source>
        <dbReference type="EMBL" id="SVE53146.1"/>
    </source>
</evidence>
<sequence length="27" mass="3233">MKKTKHEGNEGTVGFWLYMKALYKDEQ</sequence>
<protein>
    <submittedName>
        <fullName evidence="1">Uncharacterized protein</fullName>
    </submittedName>
</protein>
<accession>A0A383E8I8</accession>
<dbReference type="AlphaFoldDB" id="A0A383E8I8"/>
<name>A0A383E8I8_9ZZZZ</name>
<gene>
    <name evidence="1" type="ORF">METZ01_LOCUS506000</name>
</gene>
<reference evidence="1" key="1">
    <citation type="submission" date="2018-05" db="EMBL/GenBank/DDBJ databases">
        <authorList>
            <person name="Lanie J.A."/>
            <person name="Ng W.-L."/>
            <person name="Kazmierczak K.M."/>
            <person name="Andrzejewski T.M."/>
            <person name="Davidsen T.M."/>
            <person name="Wayne K.J."/>
            <person name="Tettelin H."/>
            <person name="Glass J.I."/>
            <person name="Rusch D."/>
            <person name="Podicherti R."/>
            <person name="Tsui H.-C.T."/>
            <person name="Winkler M.E."/>
        </authorList>
    </citation>
    <scope>NUCLEOTIDE SEQUENCE</scope>
</reference>
<dbReference type="EMBL" id="UINC01223800">
    <property type="protein sequence ID" value="SVE53146.1"/>
    <property type="molecule type" value="Genomic_DNA"/>
</dbReference>
<proteinExistence type="predicted"/>